<reference evidence="2" key="2">
    <citation type="submission" date="2022-10" db="EMBL/GenBank/DDBJ databases">
        <authorList>
            <consortium name="ENA_rothamsted_submissions"/>
            <consortium name="culmorum"/>
            <person name="King R."/>
        </authorList>
    </citation>
    <scope>NUCLEOTIDE SEQUENCE</scope>
</reference>
<dbReference type="InterPro" id="IPR011050">
    <property type="entry name" value="Pectin_lyase_fold/virulence"/>
</dbReference>
<feature type="transmembrane region" description="Helical" evidence="1">
    <location>
        <begin position="458"/>
        <end position="477"/>
    </location>
</feature>
<accession>A0A9P0GRN3</accession>
<keyword evidence="1" id="KW-1133">Transmembrane helix</keyword>
<evidence type="ECO:0000313" key="2">
    <source>
        <dbReference type="EMBL" id="CAH1170226.1"/>
    </source>
</evidence>
<protein>
    <submittedName>
        <fullName evidence="2">Uncharacterized protein</fullName>
    </submittedName>
</protein>
<organism evidence="2 3">
    <name type="scientific">Phaedon cochleariae</name>
    <name type="common">Mustard beetle</name>
    <dbReference type="NCBI Taxonomy" id="80249"/>
    <lineage>
        <taxon>Eukaryota</taxon>
        <taxon>Metazoa</taxon>
        <taxon>Ecdysozoa</taxon>
        <taxon>Arthropoda</taxon>
        <taxon>Hexapoda</taxon>
        <taxon>Insecta</taxon>
        <taxon>Pterygota</taxon>
        <taxon>Neoptera</taxon>
        <taxon>Endopterygota</taxon>
        <taxon>Coleoptera</taxon>
        <taxon>Polyphaga</taxon>
        <taxon>Cucujiformia</taxon>
        <taxon>Chrysomeloidea</taxon>
        <taxon>Chrysomelidae</taxon>
        <taxon>Chrysomelinae</taxon>
        <taxon>Chrysomelini</taxon>
        <taxon>Phaedon</taxon>
    </lineage>
</organism>
<proteinExistence type="predicted"/>
<keyword evidence="3" id="KW-1185">Reference proteome</keyword>
<dbReference type="OrthoDB" id="5970161at2759"/>
<feature type="transmembrane region" description="Helical" evidence="1">
    <location>
        <begin position="7"/>
        <end position="28"/>
    </location>
</feature>
<reference evidence="2" key="1">
    <citation type="submission" date="2022-01" db="EMBL/GenBank/DDBJ databases">
        <authorList>
            <person name="King R."/>
        </authorList>
    </citation>
    <scope>NUCLEOTIDE SEQUENCE</scope>
</reference>
<sequence>MTLINNVLLCILFAVNLNFCFCITRVYFSKCAVGGFTCTVRPVSRNISFLNLTYQCPSGVDDVLIMINQFSSPTNAESLLIQNCRRLTISVRCSSERKLIRSVHIRNIGTLSIQRLPFHSHLPQEVALENIGYIEDIPSFTFSQIDKSVYTTGCVLPRDDFRTISLKNLKIDTVQSNGFYVPNGFGNITFTNVTINRLQSSAVVAKIKKSGEFLMEKSTVEVAEHLALRLFTEKATFKQSSFVEISSGGINGTIESLYFMNNSVNALQPHAFSIFSGKVQISHNRFEYLKSGSLEKISPGMMETSNLNFGKLKFDYEFTGNAINFMDAGCLHPDTEAYENVASDIVFQENVVLCSCDNSAWIFSQIGHGYNTALLRSFYESILDPASKNTCSSYCELPISFSRNMIEDGNCFENVTTEKLCEMNDNDTSKNTSALSSSLNELEEIVIMGSMLPMSSTGGIISFFCVQVFIFSGILILNL</sequence>
<dbReference type="AlphaFoldDB" id="A0A9P0GRN3"/>
<dbReference type="SUPFAM" id="SSF51126">
    <property type="entry name" value="Pectin lyase-like"/>
    <property type="match status" value="1"/>
</dbReference>
<keyword evidence="1" id="KW-0472">Membrane</keyword>
<dbReference type="EMBL" id="OU896711">
    <property type="protein sequence ID" value="CAH1170226.1"/>
    <property type="molecule type" value="Genomic_DNA"/>
</dbReference>
<gene>
    <name evidence="2" type="ORF">PHAECO_LOCUS9736</name>
</gene>
<evidence type="ECO:0000256" key="1">
    <source>
        <dbReference type="SAM" id="Phobius"/>
    </source>
</evidence>
<name>A0A9P0GRN3_PHACE</name>
<dbReference type="Proteomes" id="UP001153737">
    <property type="component" value="Chromosome 5"/>
</dbReference>
<evidence type="ECO:0000313" key="3">
    <source>
        <dbReference type="Proteomes" id="UP001153737"/>
    </source>
</evidence>
<keyword evidence="1" id="KW-0812">Transmembrane</keyword>